<comment type="caution">
    <text evidence="2">The sequence shown here is derived from an EMBL/GenBank/DDBJ whole genome shotgun (WGS) entry which is preliminary data.</text>
</comment>
<dbReference type="PANTHER" id="PTHR46137:SF3">
    <property type="entry name" value="OS05G0310600 PROTEIN"/>
    <property type="match status" value="1"/>
</dbReference>
<accession>A0AAV1WIB7</accession>
<keyword evidence="3" id="KW-1185">Reference proteome</keyword>
<gene>
    <name evidence="2" type="ORF">LLUT_LOCUS10018</name>
</gene>
<dbReference type="EMBL" id="CAXHTB010000007">
    <property type="protein sequence ID" value="CAL0308958.1"/>
    <property type="molecule type" value="Genomic_DNA"/>
</dbReference>
<organism evidence="2 3">
    <name type="scientific">Lupinus luteus</name>
    <name type="common">European yellow lupine</name>
    <dbReference type="NCBI Taxonomy" id="3873"/>
    <lineage>
        <taxon>Eukaryota</taxon>
        <taxon>Viridiplantae</taxon>
        <taxon>Streptophyta</taxon>
        <taxon>Embryophyta</taxon>
        <taxon>Tracheophyta</taxon>
        <taxon>Spermatophyta</taxon>
        <taxon>Magnoliopsida</taxon>
        <taxon>eudicotyledons</taxon>
        <taxon>Gunneridae</taxon>
        <taxon>Pentapetalae</taxon>
        <taxon>rosids</taxon>
        <taxon>fabids</taxon>
        <taxon>Fabales</taxon>
        <taxon>Fabaceae</taxon>
        <taxon>Papilionoideae</taxon>
        <taxon>50 kb inversion clade</taxon>
        <taxon>genistoids sensu lato</taxon>
        <taxon>core genistoids</taxon>
        <taxon>Genisteae</taxon>
        <taxon>Lupinus</taxon>
    </lineage>
</organism>
<reference evidence="2 3" key="1">
    <citation type="submission" date="2024-03" db="EMBL/GenBank/DDBJ databases">
        <authorList>
            <person name="Martinez-Hernandez J."/>
        </authorList>
    </citation>
    <scope>NUCLEOTIDE SEQUENCE [LARGE SCALE GENOMIC DNA]</scope>
</reference>
<evidence type="ECO:0000259" key="1">
    <source>
        <dbReference type="PROSITE" id="PS51934"/>
    </source>
</evidence>
<protein>
    <recommendedName>
        <fullName evidence="1">LRAT domain-containing protein</fullName>
    </recommendedName>
</protein>
<dbReference type="InterPro" id="IPR007053">
    <property type="entry name" value="LRAT_dom"/>
</dbReference>
<dbReference type="AlphaFoldDB" id="A0AAV1WIB7"/>
<dbReference type="Gene3D" id="3.90.1720.10">
    <property type="entry name" value="endopeptidase domain like (from Nostoc punctiforme)"/>
    <property type="match status" value="1"/>
</dbReference>
<dbReference type="Pfam" id="PF04970">
    <property type="entry name" value="LRAT"/>
    <property type="match status" value="1"/>
</dbReference>
<dbReference type="Proteomes" id="UP001497480">
    <property type="component" value="Unassembled WGS sequence"/>
</dbReference>
<dbReference type="PROSITE" id="PS51934">
    <property type="entry name" value="LRAT"/>
    <property type="match status" value="1"/>
</dbReference>
<proteinExistence type="predicted"/>
<sequence length="169" mass="18493">MVIYFTSGTDQETETTTILDHLRERLSSSSASFHATEIPCPTCNHQTTSDGVIASCLSCFLSGCQLCRFEYGVSIPYFLAKVRGGTCTRASSDSAADVLHRAYILLENGFGRYDIVNNNCEDFAIYCKTGLQVDLSRQPRKGLSGQAMDIGARSDVSKVPVEKLIAEMK</sequence>
<feature type="domain" description="LRAT" evidence="1">
    <location>
        <begin position="1"/>
        <end position="136"/>
    </location>
</feature>
<name>A0AAV1WIB7_LUPLU</name>
<dbReference type="PANTHER" id="PTHR46137">
    <property type="entry name" value="OS05G0310600 PROTEIN"/>
    <property type="match status" value="1"/>
</dbReference>
<evidence type="ECO:0000313" key="3">
    <source>
        <dbReference type="Proteomes" id="UP001497480"/>
    </source>
</evidence>
<evidence type="ECO:0000313" key="2">
    <source>
        <dbReference type="EMBL" id="CAL0308958.1"/>
    </source>
</evidence>